<dbReference type="Proteomes" id="UP000184363">
    <property type="component" value="Unassembled WGS sequence"/>
</dbReference>
<dbReference type="EMBL" id="FRAP01000007">
    <property type="protein sequence ID" value="SHK52393.1"/>
    <property type="molecule type" value="Genomic_DNA"/>
</dbReference>
<sequence>MIAGACAKRGRIRVTTLYPGGMDTDLYANAGTAPEVSHGQEWMMPPERVAAAVAFVLRLLEDTVVSRLTIGPNLGPR</sequence>
<dbReference type="InterPro" id="IPR036291">
    <property type="entry name" value="NAD(P)-bd_dom_sf"/>
</dbReference>
<dbReference type="SUPFAM" id="SSF51735">
    <property type="entry name" value="NAD(P)-binding Rossmann-fold domains"/>
    <property type="match status" value="1"/>
</dbReference>
<evidence type="ECO:0000313" key="2">
    <source>
        <dbReference type="Proteomes" id="UP000184363"/>
    </source>
</evidence>
<name>A0A1M6T607_PSETH</name>
<evidence type="ECO:0000313" key="1">
    <source>
        <dbReference type="EMBL" id="SHK52393.1"/>
    </source>
</evidence>
<dbReference type="Gene3D" id="3.40.50.720">
    <property type="entry name" value="NAD(P)-binding Rossmann-like Domain"/>
    <property type="match status" value="1"/>
</dbReference>
<keyword evidence="2" id="KW-1185">Reference proteome</keyword>
<reference evidence="1 2" key="1">
    <citation type="submission" date="2016-11" db="EMBL/GenBank/DDBJ databases">
        <authorList>
            <person name="Jaros S."/>
            <person name="Januszkiewicz K."/>
            <person name="Wedrychowicz H."/>
        </authorList>
    </citation>
    <scope>NUCLEOTIDE SEQUENCE [LARGE SCALE GENOMIC DNA]</scope>
    <source>
        <strain evidence="1 2">DSM 43832</strain>
    </source>
</reference>
<organism evidence="1 2">
    <name type="scientific">Pseudonocardia thermophila</name>
    <dbReference type="NCBI Taxonomy" id="1848"/>
    <lineage>
        <taxon>Bacteria</taxon>
        <taxon>Bacillati</taxon>
        <taxon>Actinomycetota</taxon>
        <taxon>Actinomycetes</taxon>
        <taxon>Pseudonocardiales</taxon>
        <taxon>Pseudonocardiaceae</taxon>
        <taxon>Pseudonocardia</taxon>
    </lineage>
</organism>
<protein>
    <recommendedName>
        <fullName evidence="3">Short chain dehydrogenase</fullName>
    </recommendedName>
</protein>
<evidence type="ECO:0008006" key="3">
    <source>
        <dbReference type="Google" id="ProtNLM"/>
    </source>
</evidence>
<dbReference type="AlphaFoldDB" id="A0A1M6T607"/>
<proteinExistence type="predicted"/>
<accession>A0A1M6T607</accession>
<gene>
    <name evidence="1" type="ORF">SAMN05443637_107175</name>
</gene>